<keyword evidence="4" id="KW-1133">Transmembrane helix</keyword>
<dbReference type="Gene3D" id="6.10.110.10">
    <property type="match status" value="1"/>
</dbReference>
<reference evidence="6 7" key="1">
    <citation type="submission" date="2016-04" db="EMBL/GenBank/DDBJ databases">
        <title>A degradative enzymes factory behind the ericoid mycorrhizal symbiosis.</title>
        <authorList>
            <consortium name="DOE Joint Genome Institute"/>
            <person name="Martino E."/>
            <person name="Morin E."/>
            <person name="Grelet G."/>
            <person name="Kuo A."/>
            <person name="Kohler A."/>
            <person name="Daghino S."/>
            <person name="Barry K."/>
            <person name="Choi C."/>
            <person name="Cichocki N."/>
            <person name="Clum A."/>
            <person name="Copeland A."/>
            <person name="Hainaut M."/>
            <person name="Haridas S."/>
            <person name="Labutti K."/>
            <person name="Lindquist E."/>
            <person name="Lipzen A."/>
            <person name="Khouja H.-R."/>
            <person name="Murat C."/>
            <person name="Ohm R."/>
            <person name="Olson A."/>
            <person name="Spatafora J."/>
            <person name="Veneault-Fourrey C."/>
            <person name="Henrissat B."/>
            <person name="Grigoriev I."/>
            <person name="Martin F."/>
            <person name="Perotto S."/>
        </authorList>
    </citation>
    <scope>NUCLEOTIDE SEQUENCE [LARGE SCALE GENOMIC DNA]</scope>
    <source>
        <strain evidence="6 7">E</strain>
    </source>
</reference>
<comment type="similarity">
    <text evidence="2">Belongs to the IFI6/IFI27 family.</text>
</comment>
<dbReference type="Proteomes" id="UP000235371">
    <property type="component" value="Unassembled WGS sequence"/>
</dbReference>
<evidence type="ECO:0000313" key="7">
    <source>
        <dbReference type="Proteomes" id="UP000235371"/>
    </source>
</evidence>
<proteinExistence type="inferred from homology"/>
<keyword evidence="7" id="KW-1185">Reference proteome</keyword>
<dbReference type="InterPro" id="IPR009311">
    <property type="entry name" value="IFI6/IFI27-like"/>
</dbReference>
<gene>
    <name evidence="6" type="ORF">K444DRAFT_614748</name>
</gene>
<dbReference type="PANTHER" id="PTHR16932:SF18">
    <property type="entry name" value="INTERFERON, ALPHA-INDUCIBLE PROTEIN 27-LIKE 2"/>
    <property type="match status" value="1"/>
</dbReference>
<protein>
    <submittedName>
        <fullName evidence="6">Uncharacterized protein</fullName>
    </submittedName>
</protein>
<dbReference type="InParanoid" id="A0A2J6T464"/>
<name>A0A2J6T464_9HELO</name>
<sequence length="175" mass="16992">MKFSQIFTLLLTSEAGAISRTSLVSSIHNTVSKANIPGVLAIAAEKSRELVTETLPQATVQGAKWVAANPGTAASCGAAGVGLVLVVAPASVAAPGLGVVGFGVDGIIAGSSAATIQSSIGSIVSPSLFATLQSAGAGGYGVATVYPVVQVVGGAITSSAGASVAWVKSKSRPKA</sequence>
<evidence type="ECO:0000256" key="2">
    <source>
        <dbReference type="ARBA" id="ARBA00007262"/>
    </source>
</evidence>
<evidence type="ECO:0000256" key="5">
    <source>
        <dbReference type="ARBA" id="ARBA00023136"/>
    </source>
</evidence>
<dbReference type="EMBL" id="KZ613843">
    <property type="protein sequence ID" value="PMD57802.1"/>
    <property type="molecule type" value="Genomic_DNA"/>
</dbReference>
<dbReference type="RefSeq" id="XP_024734706.1">
    <property type="nucleotide sequence ID" value="XM_024880588.1"/>
</dbReference>
<keyword evidence="3" id="KW-0812">Transmembrane</keyword>
<evidence type="ECO:0000256" key="1">
    <source>
        <dbReference type="ARBA" id="ARBA00004141"/>
    </source>
</evidence>
<dbReference type="GO" id="GO:0016020">
    <property type="term" value="C:membrane"/>
    <property type="evidence" value="ECO:0007669"/>
    <property type="project" value="UniProtKB-SubCell"/>
</dbReference>
<dbReference type="PANTHER" id="PTHR16932">
    <property type="entry name" value="INTERFERON ALPHA-INDUCIBLE PROTEIN 27"/>
    <property type="match status" value="1"/>
</dbReference>
<evidence type="ECO:0000256" key="4">
    <source>
        <dbReference type="ARBA" id="ARBA00022989"/>
    </source>
</evidence>
<accession>A0A2J6T464</accession>
<dbReference type="InterPro" id="IPR038213">
    <property type="entry name" value="IFI6/IFI27-like_sf"/>
</dbReference>
<dbReference type="AlphaFoldDB" id="A0A2J6T464"/>
<organism evidence="6 7">
    <name type="scientific">Hyaloscypha bicolor E</name>
    <dbReference type="NCBI Taxonomy" id="1095630"/>
    <lineage>
        <taxon>Eukaryota</taxon>
        <taxon>Fungi</taxon>
        <taxon>Dikarya</taxon>
        <taxon>Ascomycota</taxon>
        <taxon>Pezizomycotina</taxon>
        <taxon>Leotiomycetes</taxon>
        <taxon>Helotiales</taxon>
        <taxon>Hyaloscyphaceae</taxon>
        <taxon>Hyaloscypha</taxon>
        <taxon>Hyaloscypha bicolor</taxon>
    </lineage>
</organism>
<comment type="subcellular location">
    <subcellularLocation>
        <location evidence="1">Membrane</location>
        <topology evidence="1">Multi-pass membrane protein</topology>
    </subcellularLocation>
</comment>
<evidence type="ECO:0000313" key="6">
    <source>
        <dbReference type="EMBL" id="PMD57802.1"/>
    </source>
</evidence>
<dbReference type="Pfam" id="PF06140">
    <property type="entry name" value="Ifi-6-16"/>
    <property type="match status" value="1"/>
</dbReference>
<keyword evidence="5" id="KW-0472">Membrane</keyword>
<dbReference type="GeneID" id="36588665"/>
<dbReference type="OrthoDB" id="440424at2759"/>
<evidence type="ECO:0000256" key="3">
    <source>
        <dbReference type="ARBA" id="ARBA00022692"/>
    </source>
</evidence>